<proteinExistence type="predicted"/>
<keyword evidence="2" id="KW-1185">Reference proteome</keyword>
<feature type="non-terminal residue" evidence="1">
    <location>
        <position position="1"/>
    </location>
</feature>
<dbReference type="Proteomes" id="UP000824469">
    <property type="component" value="Unassembled WGS sequence"/>
</dbReference>
<dbReference type="AlphaFoldDB" id="A0AA38GVX2"/>
<feature type="non-terminal residue" evidence="1">
    <location>
        <position position="70"/>
    </location>
</feature>
<gene>
    <name evidence="1" type="ORF">KI387_002092</name>
</gene>
<organism evidence="1 2">
    <name type="scientific">Taxus chinensis</name>
    <name type="common">Chinese yew</name>
    <name type="synonym">Taxus wallichiana var. chinensis</name>
    <dbReference type="NCBI Taxonomy" id="29808"/>
    <lineage>
        <taxon>Eukaryota</taxon>
        <taxon>Viridiplantae</taxon>
        <taxon>Streptophyta</taxon>
        <taxon>Embryophyta</taxon>
        <taxon>Tracheophyta</taxon>
        <taxon>Spermatophyta</taxon>
        <taxon>Pinopsida</taxon>
        <taxon>Pinidae</taxon>
        <taxon>Conifers II</taxon>
        <taxon>Cupressales</taxon>
        <taxon>Taxaceae</taxon>
        <taxon>Taxus</taxon>
    </lineage>
</organism>
<evidence type="ECO:0000313" key="2">
    <source>
        <dbReference type="Proteomes" id="UP000824469"/>
    </source>
</evidence>
<name>A0AA38GVX2_TAXCH</name>
<reference evidence="1 2" key="1">
    <citation type="journal article" date="2021" name="Nat. Plants">
        <title>The Taxus genome provides insights into paclitaxel biosynthesis.</title>
        <authorList>
            <person name="Xiong X."/>
            <person name="Gou J."/>
            <person name="Liao Q."/>
            <person name="Li Y."/>
            <person name="Zhou Q."/>
            <person name="Bi G."/>
            <person name="Li C."/>
            <person name="Du R."/>
            <person name="Wang X."/>
            <person name="Sun T."/>
            <person name="Guo L."/>
            <person name="Liang H."/>
            <person name="Lu P."/>
            <person name="Wu Y."/>
            <person name="Zhang Z."/>
            <person name="Ro D.K."/>
            <person name="Shang Y."/>
            <person name="Huang S."/>
            <person name="Yan J."/>
        </authorList>
    </citation>
    <scope>NUCLEOTIDE SEQUENCE [LARGE SCALE GENOMIC DNA]</scope>
    <source>
        <strain evidence="1">Ta-2019</strain>
    </source>
</reference>
<comment type="caution">
    <text evidence="1">The sequence shown here is derived from an EMBL/GenBank/DDBJ whole genome shotgun (WGS) entry which is preliminary data.</text>
</comment>
<accession>A0AA38GVX2</accession>
<dbReference type="EMBL" id="JAHRHJ020000001">
    <property type="protein sequence ID" value="KAH9329984.1"/>
    <property type="molecule type" value="Genomic_DNA"/>
</dbReference>
<sequence>DESTRNTRFRRRGERHTNAFGTCGTKVRGIRDLADSGEKGITGLGELGTFGTKVREIRGSAESAEKGNNG</sequence>
<evidence type="ECO:0000313" key="1">
    <source>
        <dbReference type="EMBL" id="KAH9329984.1"/>
    </source>
</evidence>
<protein>
    <submittedName>
        <fullName evidence="1">Uncharacterized protein</fullName>
    </submittedName>
</protein>